<protein>
    <submittedName>
        <fullName evidence="1">Uncharacterized protein</fullName>
    </submittedName>
</protein>
<evidence type="ECO:0000313" key="3">
    <source>
        <dbReference type="Proteomes" id="UP000009102"/>
    </source>
</evidence>
<evidence type="ECO:0000313" key="1">
    <source>
        <dbReference type="EMBL" id="ACX94952.1"/>
    </source>
</evidence>
<dbReference type="HOGENOM" id="CLU_3356532_0_0_6"/>
<dbReference type="Proteomes" id="UP000009102">
    <property type="component" value="Chromosome"/>
</dbReference>
<evidence type="ECO:0000313" key="2">
    <source>
        <dbReference type="EMBL" id="ACX94956.1"/>
    </source>
</evidence>
<reference evidence="1 3" key="1">
    <citation type="submission" date="2009-10" db="EMBL/GenBank/DDBJ databases">
        <title>Complete sequence of Halothiobacillus neapolitanus c2.</title>
        <authorList>
            <consortium name="US DOE Joint Genome Institute"/>
            <person name="Lucas S."/>
            <person name="Copeland A."/>
            <person name="Lapidus A."/>
            <person name="Glavina del Rio T."/>
            <person name="Tice H."/>
            <person name="Bruce D."/>
            <person name="Goodwin L."/>
            <person name="Pitluck S."/>
            <person name="Davenport K."/>
            <person name="Brettin T."/>
            <person name="Detter J.C."/>
            <person name="Han C."/>
            <person name="Tapia R."/>
            <person name="Larimer F."/>
            <person name="Land M."/>
            <person name="Hauser L."/>
            <person name="Kyrpides N."/>
            <person name="Mikhailova N."/>
            <person name="Kerfeld C."/>
            <person name="Cannon G."/>
            <person name="Heinhort S."/>
        </authorList>
    </citation>
    <scope>NUCLEOTIDE SEQUENCE [LARGE SCALE GENOMIC DNA]</scope>
    <source>
        <strain evidence="3">ATCC 23641 / c2</strain>
        <strain evidence="1">C2</strain>
    </source>
</reference>
<dbReference type="AlphaFoldDB" id="D0KWF5"/>
<keyword evidence="3" id="KW-1185">Reference proteome</keyword>
<organism evidence="1 3">
    <name type="scientific">Halothiobacillus neapolitanus (strain ATCC 23641 / DSM 15147 / CIP 104769 / NCIMB 8539 / c2)</name>
    <name type="common">Thiobacillus neapolitanus</name>
    <dbReference type="NCBI Taxonomy" id="555778"/>
    <lineage>
        <taxon>Bacteria</taxon>
        <taxon>Pseudomonadati</taxon>
        <taxon>Pseudomonadota</taxon>
        <taxon>Gammaproteobacteria</taxon>
        <taxon>Chromatiales</taxon>
        <taxon>Halothiobacillaceae</taxon>
        <taxon>Halothiobacillus</taxon>
    </lineage>
</organism>
<dbReference type="KEGG" id="hna:Hneap_0087"/>
<dbReference type="EMBL" id="CP001801">
    <property type="protein sequence ID" value="ACX94956.1"/>
    <property type="molecule type" value="Genomic_DNA"/>
</dbReference>
<proteinExistence type="predicted"/>
<dbReference type="KEGG" id="hna:Hneap_0091"/>
<accession>D0KWF5</accession>
<dbReference type="EMBL" id="CP001801">
    <property type="protein sequence ID" value="ACX94952.1"/>
    <property type="molecule type" value="Genomic_DNA"/>
</dbReference>
<gene>
    <name evidence="1" type="ordered locus">Hneap_0087</name>
    <name evidence="2" type="ordered locus">Hneap_0091</name>
</gene>
<name>D0KWF5_HALNC</name>
<sequence>MRSQSFLYFVPNITLNPTAHPLRGRVPSARRAPAAG</sequence>
<dbReference type="STRING" id="555778.Hneap_0087"/>